<name>A0A4Y7RW52_9FIRM</name>
<protein>
    <submittedName>
        <fullName evidence="1">Uncharacterized protein</fullName>
    </submittedName>
</protein>
<dbReference type="EMBL" id="QFFZ01000003">
    <property type="protein sequence ID" value="TEB13214.1"/>
    <property type="molecule type" value="Genomic_DNA"/>
</dbReference>
<evidence type="ECO:0000313" key="2">
    <source>
        <dbReference type="Proteomes" id="UP000297597"/>
    </source>
</evidence>
<evidence type="ECO:0000313" key="1">
    <source>
        <dbReference type="EMBL" id="TEB13214.1"/>
    </source>
</evidence>
<dbReference type="Proteomes" id="UP000297597">
    <property type="component" value="Unassembled WGS sequence"/>
</dbReference>
<sequence length="60" mass="7233">MRKLVITFVCENRHDVETVTVDLSRKGELSEEEIWQMQSRSCRCRKCGSARFTYRTRYKD</sequence>
<dbReference type="OrthoDB" id="9873491at2"/>
<keyword evidence="2" id="KW-1185">Reference proteome</keyword>
<proteinExistence type="predicted"/>
<dbReference type="AlphaFoldDB" id="A0A4Y7RW52"/>
<reference evidence="1 2" key="1">
    <citation type="journal article" date="2018" name="Environ. Microbiol.">
        <title>Novel energy conservation strategies and behaviour of Pelotomaculum schinkii driving syntrophic propionate catabolism.</title>
        <authorList>
            <person name="Hidalgo-Ahumada C.A.P."/>
            <person name="Nobu M.K."/>
            <person name="Narihiro T."/>
            <person name="Tamaki H."/>
            <person name="Liu W.T."/>
            <person name="Kamagata Y."/>
            <person name="Stams A.J.M."/>
            <person name="Imachi H."/>
            <person name="Sousa D.Z."/>
        </authorList>
    </citation>
    <scope>NUCLEOTIDE SEQUENCE [LARGE SCALE GENOMIC DNA]</scope>
    <source>
        <strain evidence="1 2">MGP</strain>
    </source>
</reference>
<gene>
    <name evidence="1" type="ORF">Pmgp_00510</name>
</gene>
<comment type="caution">
    <text evidence="1">The sequence shown here is derived from an EMBL/GenBank/DDBJ whole genome shotgun (WGS) entry which is preliminary data.</text>
</comment>
<dbReference type="RefSeq" id="WP_134212391.1">
    <property type="nucleotide sequence ID" value="NZ_QFFZ01000003.1"/>
</dbReference>
<organism evidence="1 2">
    <name type="scientific">Pelotomaculum propionicicum</name>
    <dbReference type="NCBI Taxonomy" id="258475"/>
    <lineage>
        <taxon>Bacteria</taxon>
        <taxon>Bacillati</taxon>
        <taxon>Bacillota</taxon>
        <taxon>Clostridia</taxon>
        <taxon>Eubacteriales</taxon>
        <taxon>Desulfotomaculaceae</taxon>
        <taxon>Pelotomaculum</taxon>
    </lineage>
</organism>
<accession>A0A4Y7RW52</accession>